<evidence type="ECO:0000256" key="1">
    <source>
        <dbReference type="HAMAP-Rule" id="MF_01087"/>
    </source>
</evidence>
<keyword evidence="3" id="KW-1185">Reference proteome</keyword>
<protein>
    <recommendedName>
        <fullName evidence="1">UPF0285 protein MBCUR_01900</fullName>
    </recommendedName>
</protein>
<dbReference type="STRING" id="49547.MBCUR_01900"/>
<dbReference type="Gene3D" id="3.30.420.40">
    <property type="match status" value="1"/>
</dbReference>
<dbReference type="PIRSF" id="PIRSF018783">
    <property type="entry name" value="UCP018783"/>
    <property type="match status" value="1"/>
</dbReference>
<evidence type="ECO:0000313" key="2">
    <source>
        <dbReference type="EMBL" id="KZX15843.1"/>
    </source>
</evidence>
<dbReference type="InterPro" id="IPR043129">
    <property type="entry name" value="ATPase_NBD"/>
</dbReference>
<organism evidence="2 3">
    <name type="scientific">Methanobrevibacter curvatus</name>
    <dbReference type="NCBI Taxonomy" id="49547"/>
    <lineage>
        <taxon>Archaea</taxon>
        <taxon>Methanobacteriati</taxon>
        <taxon>Methanobacteriota</taxon>
        <taxon>Methanomada group</taxon>
        <taxon>Methanobacteria</taxon>
        <taxon>Methanobacteriales</taxon>
        <taxon>Methanobacteriaceae</taxon>
        <taxon>Methanobrevibacter</taxon>
    </lineage>
</organism>
<proteinExistence type="inferred from homology"/>
<dbReference type="OrthoDB" id="235676at2157"/>
<name>A0A166DQE6_9EURY</name>
<dbReference type="InterPro" id="IPR016735">
    <property type="entry name" value="Methan_mark_12"/>
</dbReference>
<dbReference type="SUPFAM" id="SSF53067">
    <property type="entry name" value="Actin-like ATPase domain"/>
    <property type="match status" value="1"/>
</dbReference>
<comment type="similarity">
    <text evidence="1">Belongs to the UPF0285 family.</text>
</comment>
<dbReference type="PATRIC" id="fig|49547.3.peg.200"/>
<dbReference type="HAMAP" id="MF_01087">
    <property type="entry name" value="UPF0285"/>
    <property type="match status" value="1"/>
</dbReference>
<reference evidence="2 3" key="1">
    <citation type="submission" date="2016-04" db="EMBL/GenBank/DDBJ databases">
        <title>Genome sequence of Methanobrevibacter curvatus DSM 11111.</title>
        <authorList>
            <person name="Poehlein A."/>
            <person name="Seedorf H."/>
            <person name="Daniel R."/>
        </authorList>
    </citation>
    <scope>NUCLEOTIDE SEQUENCE [LARGE SCALE GENOMIC DNA]</scope>
    <source>
        <strain evidence="2 3">DSM 11111</strain>
    </source>
</reference>
<dbReference type="AlphaFoldDB" id="A0A166DQE6"/>
<dbReference type="RefSeq" id="WP_067089064.1">
    <property type="nucleotide sequence ID" value="NZ_LWMV01000025.1"/>
</dbReference>
<sequence>MVYLGMDHGTTGISFGIISDEGIPIEVFKIDREDSKNGLVKAIDEIEKRINLSDIKLLAMTYAMGDGINTILPLNKVKNRGILSIEGAGKVTGGGTSVYSEIEESNIPTILIPGLHKNSTSLNPLFNASYSHQASSEKISIAYAALLETNWKNMIVGDISSNSVNILIEDGRIKGAIDAALGSIGIVHGPIDLEMIRNIDEGKITANEAFSNAGAVKIAKINTKVAHMKNKLLKNYENNDEKAKLAVDSMIMTIAMEIHGLIGISDNPIEGIVLTGSIGSLEKPFNFKNKINKYLKNKYPIAILSSESGAYGAAQIAKSVYNGKKEILGIPVDYTT</sequence>
<dbReference type="NCBIfam" id="TIGR03281">
    <property type="entry name" value="methan_mark_12"/>
    <property type="match status" value="1"/>
</dbReference>
<dbReference type="Proteomes" id="UP000077245">
    <property type="component" value="Unassembled WGS sequence"/>
</dbReference>
<comment type="caution">
    <text evidence="2">The sequence shown here is derived from an EMBL/GenBank/DDBJ whole genome shotgun (WGS) entry which is preliminary data.</text>
</comment>
<dbReference type="EMBL" id="LWMV01000025">
    <property type="protein sequence ID" value="KZX15843.1"/>
    <property type="molecule type" value="Genomic_DNA"/>
</dbReference>
<accession>A0A166DQE6</accession>
<gene>
    <name evidence="2" type="ORF">MBCUR_01900</name>
</gene>
<evidence type="ECO:0000313" key="3">
    <source>
        <dbReference type="Proteomes" id="UP000077245"/>
    </source>
</evidence>